<comment type="caution">
    <text evidence="1">The sequence shown here is derived from an EMBL/GenBank/DDBJ whole genome shotgun (WGS) entry which is preliminary data.</text>
</comment>
<protein>
    <submittedName>
        <fullName evidence="1">Uncharacterized protein</fullName>
    </submittedName>
</protein>
<dbReference type="EMBL" id="LAZR01001251">
    <property type="protein sequence ID" value="KKN47894.1"/>
    <property type="molecule type" value="Genomic_DNA"/>
</dbReference>
<reference evidence="1" key="1">
    <citation type="journal article" date="2015" name="Nature">
        <title>Complex archaea that bridge the gap between prokaryotes and eukaryotes.</title>
        <authorList>
            <person name="Spang A."/>
            <person name="Saw J.H."/>
            <person name="Jorgensen S.L."/>
            <person name="Zaremba-Niedzwiedzka K."/>
            <person name="Martijn J."/>
            <person name="Lind A.E."/>
            <person name="van Eijk R."/>
            <person name="Schleper C."/>
            <person name="Guy L."/>
            <person name="Ettema T.J."/>
        </authorList>
    </citation>
    <scope>NUCLEOTIDE SEQUENCE</scope>
</reference>
<gene>
    <name evidence="1" type="ORF">LCGC14_0658370</name>
</gene>
<accession>A0A0F9QZE8</accession>
<name>A0A0F9QZE8_9ZZZZ</name>
<dbReference type="AlphaFoldDB" id="A0A0F9QZE8"/>
<evidence type="ECO:0000313" key="1">
    <source>
        <dbReference type="EMBL" id="KKN47894.1"/>
    </source>
</evidence>
<sequence>MPEKGIDKKIKKVEKEKILYSTHKTVCFACGEDIKKEKDTDLVEICPYCKTTLT</sequence>
<organism evidence="1">
    <name type="scientific">marine sediment metagenome</name>
    <dbReference type="NCBI Taxonomy" id="412755"/>
    <lineage>
        <taxon>unclassified sequences</taxon>
        <taxon>metagenomes</taxon>
        <taxon>ecological metagenomes</taxon>
    </lineage>
</organism>
<proteinExistence type="predicted"/>